<keyword evidence="2" id="KW-1185">Reference proteome</keyword>
<evidence type="ECO:0000313" key="1">
    <source>
        <dbReference type="EMBL" id="SOD11433.1"/>
    </source>
</evidence>
<proteinExistence type="predicted"/>
<name>A0A285ZP46_9SPHI</name>
<dbReference type="EMBL" id="OCMT01000001">
    <property type="protein sequence ID" value="SOD11433.1"/>
    <property type="molecule type" value="Genomic_DNA"/>
</dbReference>
<protein>
    <submittedName>
        <fullName evidence="1">Uncharacterized protein</fullName>
    </submittedName>
</protein>
<evidence type="ECO:0000313" key="2">
    <source>
        <dbReference type="Proteomes" id="UP000219281"/>
    </source>
</evidence>
<sequence length="29" mass="3380">MYTVLIKEDSKQFIYNRTDCTASIAIKKV</sequence>
<accession>A0A285ZP46</accession>
<reference evidence="2" key="1">
    <citation type="submission" date="2017-09" db="EMBL/GenBank/DDBJ databases">
        <authorList>
            <person name="Varghese N."/>
            <person name="Submissions S."/>
        </authorList>
    </citation>
    <scope>NUCLEOTIDE SEQUENCE [LARGE SCALE GENOMIC DNA]</scope>
    <source>
        <strain evidence="2">CGMCC 1.12803</strain>
    </source>
</reference>
<dbReference type="AlphaFoldDB" id="A0A285ZP46"/>
<organism evidence="1 2">
    <name type="scientific">Pedobacter xixiisoli</name>
    <dbReference type="NCBI Taxonomy" id="1476464"/>
    <lineage>
        <taxon>Bacteria</taxon>
        <taxon>Pseudomonadati</taxon>
        <taxon>Bacteroidota</taxon>
        <taxon>Sphingobacteriia</taxon>
        <taxon>Sphingobacteriales</taxon>
        <taxon>Sphingobacteriaceae</taxon>
        <taxon>Pedobacter</taxon>
    </lineage>
</organism>
<gene>
    <name evidence="1" type="ORF">SAMN06297358_0148</name>
</gene>
<dbReference type="Proteomes" id="UP000219281">
    <property type="component" value="Unassembled WGS sequence"/>
</dbReference>